<dbReference type="InterPro" id="IPR015939">
    <property type="entry name" value="Fum_Rdtase/Succ_DH_flav-like_C"/>
</dbReference>
<evidence type="ECO:0000256" key="11">
    <source>
        <dbReference type="RuleBase" id="RU362049"/>
    </source>
</evidence>
<dbReference type="EC" id="1.4.3.16" evidence="4 10"/>
<dbReference type="InterPro" id="IPR005288">
    <property type="entry name" value="NadB"/>
</dbReference>
<dbReference type="PANTHER" id="PTHR42716:SF2">
    <property type="entry name" value="L-ASPARTATE OXIDASE, CHLOROPLASTIC"/>
    <property type="match status" value="1"/>
</dbReference>
<proteinExistence type="inferred from homology"/>
<name>A0ABW8GHE1_9PROT</name>
<comment type="function">
    <text evidence="11">Catalyzes the oxidation of L-aspartate to iminoaspartate.</text>
</comment>
<dbReference type="Gene3D" id="1.20.58.100">
    <property type="entry name" value="Fumarate reductase/succinate dehydrogenase flavoprotein-like, C-terminal domain"/>
    <property type="match status" value="1"/>
</dbReference>
<dbReference type="SUPFAM" id="SSF46977">
    <property type="entry name" value="Succinate dehydrogenase/fumarate reductase flavoprotein C-terminal domain"/>
    <property type="match status" value="1"/>
</dbReference>
<evidence type="ECO:0000256" key="6">
    <source>
        <dbReference type="ARBA" id="ARBA00022642"/>
    </source>
</evidence>
<dbReference type="Gene3D" id="3.90.700.10">
    <property type="entry name" value="Succinate dehydrogenase/fumarate reductase flavoprotein, catalytic domain"/>
    <property type="match status" value="1"/>
</dbReference>
<comment type="caution">
    <text evidence="14">The sequence shown here is derived from an EMBL/GenBank/DDBJ whole genome shotgun (WGS) entry which is preliminary data.</text>
</comment>
<comment type="catalytic activity">
    <reaction evidence="9">
        <text>L-aspartate + O2 = iminosuccinate + H2O2</text>
        <dbReference type="Rhea" id="RHEA:25876"/>
        <dbReference type="ChEBI" id="CHEBI:15379"/>
        <dbReference type="ChEBI" id="CHEBI:16240"/>
        <dbReference type="ChEBI" id="CHEBI:29991"/>
        <dbReference type="ChEBI" id="CHEBI:77875"/>
        <dbReference type="EC" id="1.4.3.16"/>
    </reaction>
    <physiologicalReaction direction="left-to-right" evidence="9">
        <dbReference type="Rhea" id="RHEA:25877"/>
    </physiologicalReaction>
</comment>
<dbReference type="Pfam" id="PF00890">
    <property type="entry name" value="FAD_binding_2"/>
    <property type="match status" value="1"/>
</dbReference>
<keyword evidence="15" id="KW-1185">Reference proteome</keyword>
<dbReference type="InterPro" id="IPR036188">
    <property type="entry name" value="FAD/NAD-bd_sf"/>
</dbReference>
<evidence type="ECO:0000256" key="9">
    <source>
        <dbReference type="ARBA" id="ARBA00048305"/>
    </source>
</evidence>
<reference evidence="14 15" key="1">
    <citation type="submission" date="2024-11" db="EMBL/GenBank/DDBJ databases">
        <authorList>
            <person name="Kaparullina E.N."/>
            <person name="Delegan Y.A."/>
            <person name="Doronina N.V."/>
        </authorList>
    </citation>
    <scope>NUCLEOTIDE SEQUENCE [LARGE SCALE GENOMIC DNA]</scope>
    <source>
        <strain evidence="14 15">7sh_L</strain>
    </source>
</reference>
<evidence type="ECO:0000256" key="4">
    <source>
        <dbReference type="ARBA" id="ARBA00012173"/>
    </source>
</evidence>
<evidence type="ECO:0000256" key="1">
    <source>
        <dbReference type="ARBA" id="ARBA00001974"/>
    </source>
</evidence>
<keyword evidence="6 11" id="KW-0662">Pyridine nucleotide biosynthesis</keyword>
<dbReference type="InterPro" id="IPR037099">
    <property type="entry name" value="Fum_R/Succ_DH_flav-like_C_sf"/>
</dbReference>
<sequence length="541" mass="59930">MQQYDVLIIGSGLAGLTLALKVAANKKVCLISKRGINDGSSNWAQGGIAAVLADDDSTEAHIQDTLIAGAGLCDAAVTRLVAEHGRETVEWLIAEGVPFTREDDNSGFHLTREGGHSHRRIIHAADATGQAVQKTLAEKVRQHPNITILEEHIAVDLITAGKVNMEGSACLGAYVLDNITGKVLTIAAQHTVLATGGTGKVYLYTTNPDVSSGDGVAMAWRAGCRVANMEFIQFHPTCLYHSEAKSFLITEAVRGEGGILKLPDGTRFMPWHDERAELAPRDIVARAIDFEMKKRGLDCVYLDISHKPADFILSHFPTIYRRCFELGIDITREPIPVVPAAHYSCGGIMTDHIGRTDIPRLYAIGENACTGLHGANRLASNSLLECLVFGQAVAEDIIAQPQQPEVTLPYWDESRVTDADEEIIITHNWSELRRTMWNYVGIVRTNKRLTRALHRIHLLRDEVHEFYSNFRISNNLIELRNLLQVAELIVNSAMERKESRGLHYSKDYPFLADEAVPTVLEPSNYYSLLDSHHGHEPHEHH</sequence>
<evidence type="ECO:0000313" key="14">
    <source>
        <dbReference type="EMBL" id="MFJ5444773.1"/>
    </source>
</evidence>
<dbReference type="InterPro" id="IPR027477">
    <property type="entry name" value="Succ_DH/fumarate_Rdtase_cat_sf"/>
</dbReference>
<dbReference type="SUPFAM" id="SSF56425">
    <property type="entry name" value="Succinate dehydrogenase/fumarate reductase flavoprotein, catalytic domain"/>
    <property type="match status" value="1"/>
</dbReference>
<comment type="similarity">
    <text evidence="3 11">Belongs to the FAD-dependent oxidoreductase 2 family. NadB subfamily.</text>
</comment>
<evidence type="ECO:0000259" key="13">
    <source>
        <dbReference type="Pfam" id="PF02910"/>
    </source>
</evidence>
<dbReference type="PANTHER" id="PTHR42716">
    <property type="entry name" value="L-ASPARTATE OXIDASE"/>
    <property type="match status" value="1"/>
</dbReference>
<keyword evidence="8 11" id="KW-0560">Oxidoreductase</keyword>
<dbReference type="RefSeq" id="WP_400878054.1">
    <property type="nucleotide sequence ID" value="NZ_JBIWXY010000001.1"/>
</dbReference>
<keyword evidence="7 11" id="KW-0274">FAD</keyword>
<evidence type="ECO:0000256" key="3">
    <source>
        <dbReference type="ARBA" id="ARBA00008562"/>
    </source>
</evidence>
<dbReference type="NCBIfam" id="TIGR00551">
    <property type="entry name" value="nadB"/>
    <property type="match status" value="1"/>
</dbReference>
<feature type="domain" description="FAD-dependent oxidoreductase 2 FAD-binding" evidence="12">
    <location>
        <begin position="5"/>
        <end position="383"/>
    </location>
</feature>
<evidence type="ECO:0000256" key="5">
    <source>
        <dbReference type="ARBA" id="ARBA00022630"/>
    </source>
</evidence>
<protein>
    <recommendedName>
        <fullName evidence="4 10">L-aspartate oxidase</fullName>
        <ecNumber evidence="4 10">1.4.3.16</ecNumber>
    </recommendedName>
</protein>
<dbReference type="GO" id="GO:0008734">
    <property type="term" value="F:L-aspartate oxidase activity"/>
    <property type="evidence" value="ECO:0007669"/>
    <property type="project" value="UniProtKB-EC"/>
</dbReference>
<dbReference type="Proteomes" id="UP001617669">
    <property type="component" value="Unassembled WGS sequence"/>
</dbReference>
<evidence type="ECO:0000313" key="15">
    <source>
        <dbReference type="Proteomes" id="UP001617669"/>
    </source>
</evidence>
<organism evidence="14 15">
    <name type="scientific">Methylobacillus methanolivorans</name>
    <dbReference type="NCBI Taxonomy" id="1848927"/>
    <lineage>
        <taxon>Bacteria</taxon>
        <taxon>Pseudomonadati</taxon>
        <taxon>Pseudomonadota</taxon>
        <taxon>Betaproteobacteria</taxon>
        <taxon>Nitrosomonadales</taxon>
        <taxon>Methylophilaceae</taxon>
        <taxon>Methylobacillus</taxon>
    </lineage>
</organism>
<evidence type="ECO:0000256" key="7">
    <source>
        <dbReference type="ARBA" id="ARBA00022827"/>
    </source>
</evidence>
<feature type="domain" description="Fumarate reductase/succinate dehydrogenase flavoprotein-like C-terminal" evidence="13">
    <location>
        <begin position="430"/>
        <end position="514"/>
    </location>
</feature>
<dbReference type="InterPro" id="IPR003953">
    <property type="entry name" value="FAD-dep_OxRdtase_2_FAD-bd"/>
</dbReference>
<evidence type="ECO:0000256" key="8">
    <source>
        <dbReference type="ARBA" id="ARBA00023002"/>
    </source>
</evidence>
<dbReference type="PRINTS" id="PR00368">
    <property type="entry name" value="FADPNR"/>
</dbReference>
<gene>
    <name evidence="14" type="primary">nadB</name>
    <name evidence="14" type="ORF">ACIKP9_00875</name>
</gene>
<dbReference type="PIRSF" id="PIRSF000171">
    <property type="entry name" value="SDHA_APRA_LASPO"/>
    <property type="match status" value="1"/>
</dbReference>
<evidence type="ECO:0000259" key="12">
    <source>
        <dbReference type="Pfam" id="PF00890"/>
    </source>
</evidence>
<dbReference type="SUPFAM" id="SSF51905">
    <property type="entry name" value="FAD/NAD(P)-binding domain"/>
    <property type="match status" value="1"/>
</dbReference>
<evidence type="ECO:0000256" key="2">
    <source>
        <dbReference type="ARBA" id="ARBA00004950"/>
    </source>
</evidence>
<comment type="pathway">
    <text evidence="2 11">Cofactor biosynthesis; NAD(+) biosynthesis; iminoaspartate from L-aspartate (oxidase route): step 1/1.</text>
</comment>
<dbReference type="NCBIfam" id="NF006567">
    <property type="entry name" value="PRK09077.1"/>
    <property type="match status" value="1"/>
</dbReference>
<accession>A0ABW8GHE1</accession>
<comment type="cofactor">
    <cofactor evidence="1 11">
        <name>FAD</name>
        <dbReference type="ChEBI" id="CHEBI:57692"/>
    </cofactor>
</comment>
<comment type="subcellular location">
    <subcellularLocation>
        <location evidence="11">Cytoplasm</location>
    </subcellularLocation>
</comment>
<evidence type="ECO:0000256" key="10">
    <source>
        <dbReference type="NCBIfam" id="TIGR00551"/>
    </source>
</evidence>
<dbReference type="Pfam" id="PF02910">
    <property type="entry name" value="Succ_DH_flav_C"/>
    <property type="match status" value="1"/>
</dbReference>
<dbReference type="EMBL" id="JBIWXY010000001">
    <property type="protein sequence ID" value="MFJ5444773.1"/>
    <property type="molecule type" value="Genomic_DNA"/>
</dbReference>
<keyword evidence="5 11" id="KW-0285">Flavoprotein</keyword>
<dbReference type="Gene3D" id="3.50.50.60">
    <property type="entry name" value="FAD/NAD(P)-binding domain"/>
    <property type="match status" value="1"/>
</dbReference>